<name>A0AAD4FHJ1_9PLEO</name>
<dbReference type="EMBL" id="JAANER010000006">
    <property type="protein sequence ID" value="KAG9188806.1"/>
    <property type="molecule type" value="Genomic_DNA"/>
</dbReference>
<proteinExistence type="predicted"/>
<keyword evidence="4" id="KW-1185">Reference proteome</keyword>
<comment type="caution">
    <text evidence="3">The sequence shown here is derived from an EMBL/GenBank/DDBJ whole genome shotgun (WGS) entry which is preliminary data.</text>
</comment>
<organism evidence="3 4">
    <name type="scientific">Alternaria panax</name>
    <dbReference type="NCBI Taxonomy" id="48097"/>
    <lineage>
        <taxon>Eukaryota</taxon>
        <taxon>Fungi</taxon>
        <taxon>Dikarya</taxon>
        <taxon>Ascomycota</taxon>
        <taxon>Pezizomycotina</taxon>
        <taxon>Dothideomycetes</taxon>
        <taxon>Pleosporomycetidae</taxon>
        <taxon>Pleosporales</taxon>
        <taxon>Pleosporineae</taxon>
        <taxon>Pleosporaceae</taxon>
        <taxon>Alternaria</taxon>
        <taxon>Alternaria sect. Panax</taxon>
    </lineage>
</organism>
<feature type="region of interest" description="Disordered" evidence="1">
    <location>
        <begin position="38"/>
        <end position="63"/>
    </location>
</feature>
<keyword evidence="2" id="KW-1133">Transmembrane helix</keyword>
<feature type="transmembrane region" description="Helical" evidence="2">
    <location>
        <begin position="6"/>
        <end position="29"/>
    </location>
</feature>
<evidence type="ECO:0000313" key="3">
    <source>
        <dbReference type="EMBL" id="KAG9188806.1"/>
    </source>
</evidence>
<dbReference type="Proteomes" id="UP001199106">
    <property type="component" value="Unassembled WGS sequence"/>
</dbReference>
<keyword evidence="2" id="KW-0472">Membrane</keyword>
<protein>
    <submittedName>
        <fullName evidence="3">Uncharacterized protein</fullName>
    </submittedName>
</protein>
<dbReference type="AlphaFoldDB" id="A0AAD4FHJ1"/>
<evidence type="ECO:0000256" key="1">
    <source>
        <dbReference type="SAM" id="MobiDB-lite"/>
    </source>
</evidence>
<evidence type="ECO:0000256" key="2">
    <source>
        <dbReference type="SAM" id="Phobius"/>
    </source>
</evidence>
<gene>
    <name evidence="3" type="ORF">G6011_07511</name>
</gene>
<evidence type="ECO:0000313" key="4">
    <source>
        <dbReference type="Proteomes" id="UP001199106"/>
    </source>
</evidence>
<keyword evidence="2" id="KW-0812">Transmembrane</keyword>
<reference evidence="3" key="1">
    <citation type="submission" date="2021-07" db="EMBL/GenBank/DDBJ databases">
        <title>Genome Resource of American Ginseng Black Spot Pathogen Alternaria panax.</title>
        <authorList>
            <person name="Qiu C."/>
            <person name="Wang W."/>
            <person name="Liu Z."/>
        </authorList>
    </citation>
    <scope>NUCLEOTIDE SEQUENCE</scope>
    <source>
        <strain evidence="3">BNCC115425</strain>
    </source>
</reference>
<sequence length="182" mass="20730">MSDLSLIQNLFLALVVLTSTILVSIVVYFTTRLAANRQRNKACQQPDTKPVVLDPEAGRESRLSHRLSRQQIQQEDFEGLQQRYSSVPPSPAIELLPEIKTSASDDKANEWLERGVADEGINLVHGDLGQKKPEMTRAMVIKPKKQLRWDRREGKLDNGSERPRVIERTDKDGMVCMEYRSD</sequence>
<accession>A0AAD4FHJ1</accession>